<dbReference type="SUPFAM" id="SSF53335">
    <property type="entry name" value="S-adenosyl-L-methionine-dependent methyltransferases"/>
    <property type="match status" value="1"/>
</dbReference>
<dbReference type="GO" id="GO:0032259">
    <property type="term" value="P:methylation"/>
    <property type="evidence" value="ECO:0007669"/>
    <property type="project" value="InterPro"/>
</dbReference>
<dbReference type="Pfam" id="PF06325">
    <property type="entry name" value="PrmA"/>
    <property type="match status" value="1"/>
</dbReference>
<dbReference type="EMBL" id="JAHEAC010000080">
    <property type="protein sequence ID" value="MBX8644623.1"/>
    <property type="molecule type" value="Genomic_DNA"/>
</dbReference>
<dbReference type="PANTHER" id="PTHR23290:SF0">
    <property type="entry name" value="RRNA N6-ADENOSINE-METHYLTRANSFERASE METTL5"/>
    <property type="match status" value="1"/>
</dbReference>
<dbReference type="Proteomes" id="UP000750197">
    <property type="component" value="Unassembled WGS sequence"/>
</dbReference>
<dbReference type="InterPro" id="IPR051720">
    <property type="entry name" value="rRNA_MeTrfase/Polyamine_Synth"/>
</dbReference>
<organism evidence="1 2">
    <name type="scientific">Candidatus Sysuiplasma superficiale</name>
    <dbReference type="NCBI Taxonomy" id="2823368"/>
    <lineage>
        <taxon>Archaea</taxon>
        <taxon>Methanobacteriati</taxon>
        <taxon>Thermoplasmatota</taxon>
        <taxon>Thermoplasmata</taxon>
        <taxon>Candidatus Sysuiplasmatales</taxon>
        <taxon>Candidatus Sysuiplasmataceae</taxon>
        <taxon>Candidatus Sysuiplasma</taxon>
    </lineage>
</organism>
<evidence type="ECO:0000313" key="2">
    <source>
        <dbReference type="Proteomes" id="UP000750197"/>
    </source>
</evidence>
<dbReference type="PRINTS" id="PR00507">
    <property type="entry name" value="N12N6MTFRASE"/>
</dbReference>
<sequence>MNSMKLNRLRGLLEHISQLDNPDPALEQYFTPPDIAAGILYNAAMCGDIEGRKVADLGCGSGVFSIGACLLGAESVTGIDVGQNAVSKAKENAERLLSREQLMRISFHRLNVLEFEGTYDTVFQNPPFGSQTRNADIPFLRKALEIGTTVYTMHLRSTDRFIRQKIGEFGGRIEAASEITYRMPRTFPFHTHDRQMFRLILYKAVNINKLRDR</sequence>
<dbReference type="GO" id="GO:0008168">
    <property type="term" value="F:methyltransferase activity"/>
    <property type="evidence" value="ECO:0007669"/>
    <property type="project" value="InterPro"/>
</dbReference>
<dbReference type="InterPro" id="IPR002052">
    <property type="entry name" value="DNA_methylase_N6_adenine_CS"/>
</dbReference>
<dbReference type="PROSITE" id="PS00092">
    <property type="entry name" value="N6_MTASE"/>
    <property type="match status" value="1"/>
</dbReference>
<accession>A0A8J7YPQ9</accession>
<evidence type="ECO:0000313" key="1">
    <source>
        <dbReference type="EMBL" id="MBX8644623.1"/>
    </source>
</evidence>
<dbReference type="PANTHER" id="PTHR23290">
    <property type="entry name" value="RRNA N6-ADENOSINE-METHYLTRANSFERASE METTL5"/>
    <property type="match status" value="1"/>
</dbReference>
<reference evidence="1" key="1">
    <citation type="submission" date="2021-05" db="EMBL/GenBank/DDBJ databases">
        <title>Genomic insights into ecological role and evolution of a novel Thermoplasmata order Candidatus Sysuiplasmatales.</title>
        <authorList>
            <person name="Yuan Y."/>
        </authorList>
    </citation>
    <scope>NUCLEOTIDE SEQUENCE</scope>
    <source>
        <strain evidence="1">TUT19-bin139</strain>
    </source>
</reference>
<name>A0A8J7YPQ9_9ARCH</name>
<dbReference type="InterPro" id="IPR029063">
    <property type="entry name" value="SAM-dependent_MTases_sf"/>
</dbReference>
<dbReference type="AlphaFoldDB" id="A0A8J7YPQ9"/>
<dbReference type="Gene3D" id="3.40.50.150">
    <property type="entry name" value="Vaccinia Virus protein VP39"/>
    <property type="match status" value="1"/>
</dbReference>
<proteinExistence type="predicted"/>
<dbReference type="CDD" id="cd02440">
    <property type="entry name" value="AdoMet_MTases"/>
    <property type="match status" value="1"/>
</dbReference>
<protein>
    <submittedName>
        <fullName evidence="1">METTL5 family protein</fullName>
    </submittedName>
</protein>
<dbReference type="GO" id="GO:0003676">
    <property type="term" value="F:nucleic acid binding"/>
    <property type="evidence" value="ECO:0007669"/>
    <property type="project" value="InterPro"/>
</dbReference>
<gene>
    <name evidence="1" type="ORF">KIY12_07885</name>
</gene>
<comment type="caution">
    <text evidence="1">The sequence shown here is derived from an EMBL/GenBank/DDBJ whole genome shotgun (WGS) entry which is preliminary data.</text>
</comment>